<keyword evidence="1" id="KW-0812">Transmembrane</keyword>
<dbReference type="STRING" id="576118.SAMN05216216_11846"/>
<gene>
    <name evidence="2" type="ORF">SAMN05216216_11846</name>
</gene>
<feature type="transmembrane region" description="Helical" evidence="1">
    <location>
        <begin position="32"/>
        <end position="50"/>
    </location>
</feature>
<evidence type="ECO:0000256" key="1">
    <source>
        <dbReference type="SAM" id="Phobius"/>
    </source>
</evidence>
<dbReference type="OrthoDB" id="2390439at2"/>
<accession>A0A1G9GPM0</accession>
<keyword evidence="1" id="KW-0472">Membrane</keyword>
<dbReference type="RefSeq" id="WP_092987059.1">
    <property type="nucleotide sequence ID" value="NZ_FNFY01000018.1"/>
</dbReference>
<protein>
    <submittedName>
        <fullName evidence="2">Uncharacterized protein</fullName>
    </submittedName>
</protein>
<dbReference type="EMBL" id="FNFY01000018">
    <property type="protein sequence ID" value="SDL02614.1"/>
    <property type="molecule type" value="Genomic_DNA"/>
</dbReference>
<organism evidence="2 3">
    <name type="scientific">Lacicoccus qingdaonensis</name>
    <dbReference type="NCBI Taxonomy" id="576118"/>
    <lineage>
        <taxon>Bacteria</taxon>
        <taxon>Bacillati</taxon>
        <taxon>Bacillota</taxon>
        <taxon>Bacilli</taxon>
        <taxon>Bacillales</taxon>
        <taxon>Salinicoccaceae</taxon>
        <taxon>Lacicoccus</taxon>
    </lineage>
</organism>
<dbReference type="Proteomes" id="UP000199008">
    <property type="component" value="Unassembled WGS sequence"/>
</dbReference>
<dbReference type="AlphaFoldDB" id="A0A1G9GPM0"/>
<sequence>MKQTINIFLSTYFIIIALLYLTMRYTSFNMNAVLFSILCGLFIIIIVILYTKKQISLNIFTVSLIFLTAMMFLTRLIE</sequence>
<keyword evidence="1" id="KW-1133">Transmembrane helix</keyword>
<keyword evidence="3" id="KW-1185">Reference proteome</keyword>
<reference evidence="3" key="1">
    <citation type="submission" date="2016-10" db="EMBL/GenBank/DDBJ databases">
        <authorList>
            <person name="Varghese N."/>
            <person name="Submissions S."/>
        </authorList>
    </citation>
    <scope>NUCLEOTIDE SEQUENCE [LARGE SCALE GENOMIC DNA]</scope>
    <source>
        <strain evidence="3">CGMCC 1.8895</strain>
    </source>
</reference>
<evidence type="ECO:0000313" key="2">
    <source>
        <dbReference type="EMBL" id="SDL02614.1"/>
    </source>
</evidence>
<evidence type="ECO:0000313" key="3">
    <source>
        <dbReference type="Proteomes" id="UP000199008"/>
    </source>
</evidence>
<feature type="transmembrane region" description="Helical" evidence="1">
    <location>
        <begin position="7"/>
        <end position="26"/>
    </location>
</feature>
<proteinExistence type="predicted"/>
<name>A0A1G9GPM0_9BACL</name>
<feature type="transmembrane region" description="Helical" evidence="1">
    <location>
        <begin position="57"/>
        <end position="77"/>
    </location>
</feature>